<dbReference type="Pfam" id="PF01135">
    <property type="entry name" value="PCMT"/>
    <property type="match status" value="1"/>
</dbReference>
<keyword evidence="5" id="KW-0963">Cytoplasm</keyword>
<dbReference type="EC" id="2.1.1.77" evidence="3"/>
<dbReference type="GO" id="GO:0008168">
    <property type="term" value="F:methyltransferase activity"/>
    <property type="evidence" value="ECO:0007669"/>
    <property type="project" value="UniProtKB-KW"/>
</dbReference>
<evidence type="ECO:0000256" key="5">
    <source>
        <dbReference type="ARBA" id="ARBA00022490"/>
    </source>
</evidence>
<reference evidence="12" key="1">
    <citation type="submission" date="2020-07" db="EMBL/GenBank/DDBJ databases">
        <authorList>
            <person name="Tarantini F.S."/>
            <person name="Hong K.W."/>
            <person name="Chan K.G."/>
        </authorList>
    </citation>
    <scope>NUCLEOTIDE SEQUENCE</scope>
    <source>
        <strain evidence="12">32-07</strain>
    </source>
</reference>
<evidence type="ECO:0000256" key="10">
    <source>
        <dbReference type="ARBA" id="ARBA00031323"/>
    </source>
</evidence>
<dbReference type="InterPro" id="IPR029063">
    <property type="entry name" value="SAM-dependent_MTases_sf"/>
</dbReference>
<keyword evidence="13" id="KW-1185">Reference proteome</keyword>
<dbReference type="PANTHER" id="PTHR11579:SF0">
    <property type="entry name" value="PROTEIN-L-ISOASPARTATE(D-ASPARTATE) O-METHYLTRANSFERASE"/>
    <property type="match status" value="1"/>
</dbReference>
<comment type="subcellular location">
    <subcellularLocation>
        <location evidence="1">Cytoplasm</location>
    </subcellularLocation>
</comment>
<keyword evidence="8" id="KW-0949">S-adenosyl-L-methionine</keyword>
<evidence type="ECO:0000256" key="9">
    <source>
        <dbReference type="ARBA" id="ARBA00030757"/>
    </source>
</evidence>
<sequence>MNSVSDHPPTTADLQVSAAALRGELARALDAQGLLEDPGWRRAVQTVPRHRFVAGFYTDTGRHDQEGLPIWEPVTQNIDPGRWLEGAYSDTTLITQFDGTETDWNRPAPRAGGAPTSSSTLPSLVLRMWLDAEVAEGHNVLEIGTGTGYSTALVCERLGDRGDVMSLEVDPARLAQAADALNACGYAVGLAVADGLHGYWPHAPYDRIVAACSVRIVPAAWLAQTRSGGKILTTLSGWLYGYARVLLTVTDPGTAHGPLLPGTISFMAARLQERPAPGNPADWDALTRNLPAEPTRHDPARLEQGTDEAFFGRFLAQLTTPHAQLLTADEDTLHLIDVTDGSAATLTRHHDTWHVHQTGPTRLWDAIQTTWDTWDQAGRPGPQHFHLTITHGRQNIAHTTTPDLSFPLI</sequence>
<dbReference type="EMBL" id="CP059572">
    <property type="protein sequence ID" value="QXJ25816.1"/>
    <property type="molecule type" value="Genomic_DNA"/>
</dbReference>
<evidence type="ECO:0000313" key="13">
    <source>
        <dbReference type="Proteomes" id="UP001049518"/>
    </source>
</evidence>
<protein>
    <recommendedName>
        <fullName evidence="4">Protein-L-isoaspartate O-methyltransferase</fullName>
        <ecNumber evidence="3">2.1.1.77</ecNumber>
    </recommendedName>
    <alternativeName>
        <fullName evidence="11">L-isoaspartyl protein carboxyl methyltransferase</fullName>
    </alternativeName>
    <alternativeName>
        <fullName evidence="9">Protein L-isoaspartyl methyltransferase</fullName>
    </alternativeName>
    <alternativeName>
        <fullName evidence="10">Protein-beta-aspartate methyltransferase</fullName>
    </alternativeName>
</protein>
<dbReference type="SUPFAM" id="SSF53335">
    <property type="entry name" value="S-adenosyl-L-methionine-dependent methyltransferases"/>
    <property type="match status" value="1"/>
</dbReference>
<comment type="similarity">
    <text evidence="2">Belongs to the methyltransferase superfamily. L-isoaspartyl/D-aspartyl protein methyltransferase family.</text>
</comment>
<dbReference type="GO" id="GO:0032259">
    <property type="term" value="P:methylation"/>
    <property type="evidence" value="ECO:0007669"/>
    <property type="project" value="UniProtKB-KW"/>
</dbReference>
<evidence type="ECO:0000256" key="3">
    <source>
        <dbReference type="ARBA" id="ARBA00011890"/>
    </source>
</evidence>
<keyword evidence="7" id="KW-0808">Transferase</keyword>
<evidence type="ECO:0000256" key="7">
    <source>
        <dbReference type="ARBA" id="ARBA00022679"/>
    </source>
</evidence>
<dbReference type="InterPro" id="IPR026448">
    <property type="entry name" value="Methyltr_grasp"/>
</dbReference>
<dbReference type="Proteomes" id="UP001049518">
    <property type="component" value="Chromosome"/>
</dbReference>
<evidence type="ECO:0000256" key="2">
    <source>
        <dbReference type="ARBA" id="ARBA00005369"/>
    </source>
</evidence>
<evidence type="ECO:0000256" key="4">
    <source>
        <dbReference type="ARBA" id="ARBA00013346"/>
    </source>
</evidence>
<accession>A0ABX8R413</accession>
<dbReference type="PROSITE" id="PS01279">
    <property type="entry name" value="PCMT"/>
    <property type="match status" value="1"/>
</dbReference>
<keyword evidence="6 12" id="KW-0489">Methyltransferase</keyword>
<dbReference type="NCBIfam" id="TIGR04188">
    <property type="entry name" value="methyltr_grsp"/>
    <property type="match status" value="1"/>
</dbReference>
<evidence type="ECO:0000313" key="12">
    <source>
        <dbReference type="EMBL" id="QXJ25816.1"/>
    </source>
</evidence>
<evidence type="ECO:0000256" key="1">
    <source>
        <dbReference type="ARBA" id="ARBA00004496"/>
    </source>
</evidence>
<evidence type="ECO:0000256" key="11">
    <source>
        <dbReference type="ARBA" id="ARBA00031350"/>
    </source>
</evidence>
<organism evidence="12 13">
    <name type="scientific">Actinomadura graeca</name>
    <dbReference type="NCBI Taxonomy" id="2750812"/>
    <lineage>
        <taxon>Bacteria</taxon>
        <taxon>Bacillati</taxon>
        <taxon>Actinomycetota</taxon>
        <taxon>Actinomycetes</taxon>
        <taxon>Streptosporangiales</taxon>
        <taxon>Thermomonosporaceae</taxon>
        <taxon>Actinomadura</taxon>
    </lineage>
</organism>
<dbReference type="CDD" id="cd02440">
    <property type="entry name" value="AdoMet_MTases"/>
    <property type="match status" value="1"/>
</dbReference>
<evidence type="ECO:0000256" key="8">
    <source>
        <dbReference type="ARBA" id="ARBA00022691"/>
    </source>
</evidence>
<dbReference type="Gene3D" id="3.40.50.150">
    <property type="entry name" value="Vaccinia Virus protein VP39"/>
    <property type="match status" value="1"/>
</dbReference>
<evidence type="ECO:0000256" key="6">
    <source>
        <dbReference type="ARBA" id="ARBA00022603"/>
    </source>
</evidence>
<name>A0ABX8R413_9ACTN</name>
<proteinExistence type="inferred from homology"/>
<dbReference type="PANTHER" id="PTHR11579">
    <property type="entry name" value="PROTEIN-L-ISOASPARTATE O-METHYLTRANSFERASE"/>
    <property type="match status" value="1"/>
</dbReference>
<gene>
    <name evidence="12" type="ORF">AGRA3207_007372</name>
</gene>
<dbReference type="InterPro" id="IPR000682">
    <property type="entry name" value="PCMT"/>
</dbReference>